<dbReference type="GO" id="GO:0097546">
    <property type="term" value="C:ciliary base"/>
    <property type="evidence" value="ECO:0007669"/>
    <property type="project" value="InterPro"/>
</dbReference>
<reference evidence="2" key="2">
    <citation type="submission" date="2025-09" db="UniProtKB">
        <authorList>
            <consortium name="Ensembl"/>
        </authorList>
    </citation>
    <scope>IDENTIFICATION</scope>
</reference>
<organism evidence="2 3">
    <name type="scientific">Cyclopterus lumpus</name>
    <name type="common">Lumpsucker</name>
    <dbReference type="NCBI Taxonomy" id="8103"/>
    <lineage>
        <taxon>Eukaryota</taxon>
        <taxon>Metazoa</taxon>
        <taxon>Chordata</taxon>
        <taxon>Craniata</taxon>
        <taxon>Vertebrata</taxon>
        <taxon>Euteleostomi</taxon>
        <taxon>Actinopterygii</taxon>
        <taxon>Neopterygii</taxon>
        <taxon>Teleostei</taxon>
        <taxon>Neoteleostei</taxon>
        <taxon>Acanthomorphata</taxon>
        <taxon>Eupercaria</taxon>
        <taxon>Perciformes</taxon>
        <taxon>Cottioidei</taxon>
        <taxon>Cottales</taxon>
        <taxon>Cyclopteridae</taxon>
        <taxon>Cyclopterus</taxon>
    </lineage>
</organism>
<dbReference type="GO" id="GO:1905515">
    <property type="term" value="P:non-motile cilium assembly"/>
    <property type="evidence" value="ECO:0007669"/>
    <property type="project" value="InterPro"/>
</dbReference>
<dbReference type="GO" id="GO:0007052">
    <property type="term" value="P:mitotic spindle organization"/>
    <property type="evidence" value="ECO:0007669"/>
    <property type="project" value="InterPro"/>
</dbReference>
<sequence>MLGANGGLEDERQLLVEEQKLCRSRARKFSLETNRRRRALEERQKQRDALEQQLVENILKQRRERVQDATERFQRAHLPPSQRRRQSFRRNVPNIEDALNQIQGSSSSSPQQSSWLSGNFNISR</sequence>
<proteinExistence type="predicted"/>
<dbReference type="PANTHER" id="PTHR31191:SF4">
    <property type="entry name" value="CENTROSOMAL PROTEIN OF 126 KDA"/>
    <property type="match status" value="1"/>
</dbReference>
<evidence type="ECO:0000313" key="2">
    <source>
        <dbReference type="Ensembl" id="ENSCLMP00005038990.1"/>
    </source>
</evidence>
<evidence type="ECO:0000256" key="1">
    <source>
        <dbReference type="SAM" id="MobiDB-lite"/>
    </source>
</evidence>
<dbReference type="Pfam" id="PF15352">
    <property type="entry name" value="K1377"/>
    <property type="match status" value="1"/>
</dbReference>
<dbReference type="GO" id="GO:0031122">
    <property type="term" value="P:cytoplasmic microtubule organization"/>
    <property type="evidence" value="ECO:0007669"/>
    <property type="project" value="InterPro"/>
</dbReference>
<protein>
    <submittedName>
        <fullName evidence="2">Uncharacterized protein</fullName>
    </submittedName>
</protein>
<feature type="compositionally biased region" description="Low complexity" evidence="1">
    <location>
        <begin position="101"/>
        <end position="117"/>
    </location>
</feature>
<feature type="region of interest" description="Disordered" evidence="1">
    <location>
        <begin position="70"/>
        <end position="124"/>
    </location>
</feature>
<dbReference type="GeneTree" id="ENSGT00390000013786"/>
<reference evidence="2" key="1">
    <citation type="submission" date="2025-08" db="UniProtKB">
        <authorList>
            <consortium name="Ensembl"/>
        </authorList>
    </citation>
    <scope>IDENTIFICATION</scope>
</reference>
<keyword evidence="3" id="KW-1185">Reference proteome</keyword>
<dbReference type="Proteomes" id="UP000694565">
    <property type="component" value="Unplaced"/>
</dbReference>
<dbReference type="Ensembl" id="ENSCLMT00005040465.1">
    <property type="protein sequence ID" value="ENSCLMP00005038990.1"/>
    <property type="gene ID" value="ENSCLMG00005018448.1"/>
</dbReference>
<dbReference type="GO" id="GO:0005813">
    <property type="term" value="C:centrosome"/>
    <property type="evidence" value="ECO:0007669"/>
    <property type="project" value="InterPro"/>
</dbReference>
<accession>A0A8C3A8D9</accession>
<dbReference type="PANTHER" id="PTHR31191">
    <property type="entry name" value="CENTROSOMAL PROTEIN CEP126"/>
    <property type="match status" value="1"/>
</dbReference>
<dbReference type="AlphaFoldDB" id="A0A8C3A8D9"/>
<evidence type="ECO:0000313" key="3">
    <source>
        <dbReference type="Proteomes" id="UP000694565"/>
    </source>
</evidence>
<name>A0A8C3A8D9_CYCLU</name>
<dbReference type="GO" id="GO:0030496">
    <property type="term" value="C:midbody"/>
    <property type="evidence" value="ECO:0007669"/>
    <property type="project" value="TreeGrafter"/>
</dbReference>
<dbReference type="InterPro" id="IPR028257">
    <property type="entry name" value="CEP126"/>
</dbReference>